<feature type="region of interest" description="Disordered" evidence="1">
    <location>
        <begin position="220"/>
        <end position="244"/>
    </location>
</feature>
<evidence type="ECO:0000256" key="1">
    <source>
        <dbReference type="SAM" id="MobiDB-lite"/>
    </source>
</evidence>
<feature type="compositionally biased region" description="Basic residues" evidence="1">
    <location>
        <begin position="229"/>
        <end position="238"/>
    </location>
</feature>
<sequence>MTADGAGHHDMETIIDTLGETIPAPNFTIPDGCEVWAIHMPLNISLNTAALNDVQIDFNSHHKHSMGKLQLNVGSNTNDVVEYSMIHAEPSSHMRVLVMADDGEGVAGDEDTHFMKIGPAFDREIKLISTQRDDDVCVPNGNDEQQSSRKSITRAYEHVPQMKNLKRRLIVPGQYAFGKPSNDVLMMDNNIATRSVNAGNEEDAMDITPVKKIKVDPALTMLEPTPKTSSKKKKKEKKSQKGEEEIIAMSSDSYSITVHATLSYIVLKYLQCHVGFEHT</sequence>
<gene>
    <name evidence="2" type="ORF">LDAN0321_LOCUS11996</name>
</gene>
<accession>A0A7S2P9N5</accession>
<proteinExistence type="predicted"/>
<evidence type="ECO:0000313" key="2">
    <source>
        <dbReference type="EMBL" id="CAD9586598.1"/>
    </source>
</evidence>
<protein>
    <submittedName>
        <fullName evidence="2">Uncharacterized protein</fullName>
    </submittedName>
</protein>
<dbReference type="EMBL" id="HBGY01018745">
    <property type="protein sequence ID" value="CAD9586598.1"/>
    <property type="molecule type" value="Transcribed_RNA"/>
</dbReference>
<organism evidence="2">
    <name type="scientific">Leptocylindrus danicus</name>
    <dbReference type="NCBI Taxonomy" id="163516"/>
    <lineage>
        <taxon>Eukaryota</taxon>
        <taxon>Sar</taxon>
        <taxon>Stramenopiles</taxon>
        <taxon>Ochrophyta</taxon>
        <taxon>Bacillariophyta</taxon>
        <taxon>Coscinodiscophyceae</taxon>
        <taxon>Chaetocerotophycidae</taxon>
        <taxon>Leptocylindrales</taxon>
        <taxon>Leptocylindraceae</taxon>
        <taxon>Leptocylindrus</taxon>
    </lineage>
</organism>
<name>A0A7S2P9N5_9STRA</name>
<reference evidence="2" key="1">
    <citation type="submission" date="2021-01" db="EMBL/GenBank/DDBJ databases">
        <authorList>
            <person name="Corre E."/>
            <person name="Pelletier E."/>
            <person name="Niang G."/>
            <person name="Scheremetjew M."/>
            <person name="Finn R."/>
            <person name="Kale V."/>
            <person name="Holt S."/>
            <person name="Cochrane G."/>
            <person name="Meng A."/>
            <person name="Brown T."/>
            <person name="Cohen L."/>
        </authorList>
    </citation>
    <scope>NUCLEOTIDE SEQUENCE</scope>
    <source>
        <strain evidence="2">B650</strain>
    </source>
</reference>
<dbReference type="AlphaFoldDB" id="A0A7S2P9N5"/>